<evidence type="ECO:0000313" key="2">
    <source>
        <dbReference type="EMBL" id="PSR82623.1"/>
    </source>
</evidence>
<dbReference type="AlphaFoldDB" id="A0A2R6P0T2"/>
<evidence type="ECO:0000313" key="3">
    <source>
        <dbReference type="Proteomes" id="UP000186601"/>
    </source>
</evidence>
<protein>
    <submittedName>
        <fullName evidence="2">Uncharacterized protein</fullName>
    </submittedName>
</protein>
<evidence type="ECO:0000256" key="1">
    <source>
        <dbReference type="SAM" id="MobiDB-lite"/>
    </source>
</evidence>
<proteinExistence type="predicted"/>
<organism evidence="2 3">
    <name type="scientific">Hermanssonia centrifuga</name>
    <dbReference type="NCBI Taxonomy" id="98765"/>
    <lineage>
        <taxon>Eukaryota</taxon>
        <taxon>Fungi</taxon>
        <taxon>Dikarya</taxon>
        <taxon>Basidiomycota</taxon>
        <taxon>Agaricomycotina</taxon>
        <taxon>Agaricomycetes</taxon>
        <taxon>Polyporales</taxon>
        <taxon>Meruliaceae</taxon>
        <taxon>Hermanssonia</taxon>
    </lineage>
</organism>
<feature type="compositionally biased region" description="Basic and acidic residues" evidence="1">
    <location>
        <begin position="20"/>
        <end position="32"/>
    </location>
</feature>
<comment type="caution">
    <text evidence="2">The sequence shown here is derived from an EMBL/GenBank/DDBJ whole genome shotgun (WGS) entry which is preliminary data.</text>
</comment>
<dbReference type="STRING" id="98765.A0A2R6P0T2"/>
<name>A0A2R6P0T2_9APHY</name>
<dbReference type="Proteomes" id="UP000186601">
    <property type="component" value="Unassembled WGS sequence"/>
</dbReference>
<dbReference type="EMBL" id="MLYV02000581">
    <property type="protein sequence ID" value="PSR82623.1"/>
    <property type="molecule type" value="Genomic_DNA"/>
</dbReference>
<sequence length="84" mass="9550">MSIRRIGNTKTLPPNPKWVELPRSDGDRSQWPKNTERVVDHEGCVNFMRPIDIDEAVSITWRVAAGKMIAQTLKLDGKCARCDE</sequence>
<feature type="region of interest" description="Disordered" evidence="1">
    <location>
        <begin position="1"/>
        <end position="32"/>
    </location>
</feature>
<reference evidence="2 3" key="1">
    <citation type="submission" date="2018-02" db="EMBL/GenBank/DDBJ databases">
        <title>Genome sequence of the basidiomycete white-rot fungus Phlebia centrifuga.</title>
        <authorList>
            <person name="Granchi Z."/>
            <person name="Peng M."/>
            <person name="de Vries R.P."/>
            <person name="Hilden K."/>
            <person name="Makela M.R."/>
            <person name="Grigoriev I."/>
            <person name="Riley R."/>
        </authorList>
    </citation>
    <scope>NUCLEOTIDE SEQUENCE [LARGE SCALE GENOMIC DNA]</scope>
    <source>
        <strain evidence="2 3">FBCC195</strain>
    </source>
</reference>
<keyword evidence="3" id="KW-1185">Reference proteome</keyword>
<gene>
    <name evidence="2" type="ORF">PHLCEN_2v6056</name>
</gene>
<accession>A0A2R6P0T2</accession>
<dbReference type="OrthoDB" id="2421327at2759"/>